<accession>A0AAW1WH11</accession>
<dbReference type="Gene3D" id="3.80.10.10">
    <property type="entry name" value="Ribonuclease Inhibitor"/>
    <property type="match status" value="2"/>
</dbReference>
<dbReference type="InterPro" id="IPR002182">
    <property type="entry name" value="NB-ARC"/>
</dbReference>
<feature type="domain" description="Disease resistance R13L4/SHOC-2-like LRR" evidence="9">
    <location>
        <begin position="267"/>
        <end position="489"/>
    </location>
</feature>
<dbReference type="GO" id="GO:0005524">
    <property type="term" value="F:ATP binding"/>
    <property type="evidence" value="ECO:0007669"/>
    <property type="project" value="UniProtKB-KW"/>
</dbReference>
<dbReference type="InterPro" id="IPR042197">
    <property type="entry name" value="Apaf_helical"/>
</dbReference>
<evidence type="ECO:0000256" key="6">
    <source>
        <dbReference type="ARBA" id="ARBA00022840"/>
    </source>
</evidence>
<dbReference type="EMBL" id="JBEDUW010000006">
    <property type="protein sequence ID" value="KAK9923201.1"/>
    <property type="molecule type" value="Genomic_DNA"/>
</dbReference>
<organism evidence="10 11">
    <name type="scientific">Rubus argutus</name>
    <name type="common">Southern blackberry</name>
    <dbReference type="NCBI Taxonomy" id="59490"/>
    <lineage>
        <taxon>Eukaryota</taxon>
        <taxon>Viridiplantae</taxon>
        <taxon>Streptophyta</taxon>
        <taxon>Embryophyta</taxon>
        <taxon>Tracheophyta</taxon>
        <taxon>Spermatophyta</taxon>
        <taxon>Magnoliopsida</taxon>
        <taxon>eudicotyledons</taxon>
        <taxon>Gunneridae</taxon>
        <taxon>Pentapetalae</taxon>
        <taxon>rosids</taxon>
        <taxon>fabids</taxon>
        <taxon>Rosales</taxon>
        <taxon>Rosaceae</taxon>
        <taxon>Rosoideae</taxon>
        <taxon>Rosoideae incertae sedis</taxon>
        <taxon>Rubus</taxon>
    </lineage>
</organism>
<evidence type="ECO:0000256" key="2">
    <source>
        <dbReference type="ARBA" id="ARBA00022614"/>
    </source>
</evidence>
<dbReference type="SUPFAM" id="SSF52540">
    <property type="entry name" value="P-loop containing nucleoside triphosphate hydrolases"/>
    <property type="match status" value="1"/>
</dbReference>
<dbReference type="Pfam" id="PF00931">
    <property type="entry name" value="NB-ARC"/>
    <property type="match status" value="1"/>
</dbReference>
<dbReference type="SUPFAM" id="SSF52058">
    <property type="entry name" value="L domain-like"/>
    <property type="match status" value="1"/>
</dbReference>
<dbReference type="Gene3D" id="1.10.8.430">
    <property type="entry name" value="Helical domain of apoptotic protease-activating factors"/>
    <property type="match status" value="1"/>
</dbReference>
<reference evidence="10 11" key="1">
    <citation type="journal article" date="2023" name="G3 (Bethesda)">
        <title>A chromosome-length genome assembly and annotation of blackberry (Rubus argutus, cv. 'Hillquist').</title>
        <authorList>
            <person name="Bruna T."/>
            <person name="Aryal R."/>
            <person name="Dudchenko O."/>
            <person name="Sargent D.J."/>
            <person name="Mead D."/>
            <person name="Buti M."/>
            <person name="Cavallini A."/>
            <person name="Hytonen T."/>
            <person name="Andres J."/>
            <person name="Pham M."/>
            <person name="Weisz D."/>
            <person name="Mascagni F."/>
            <person name="Usai G."/>
            <person name="Natali L."/>
            <person name="Bassil N."/>
            <person name="Fernandez G.E."/>
            <person name="Lomsadze A."/>
            <person name="Armour M."/>
            <person name="Olukolu B."/>
            <person name="Poorten T."/>
            <person name="Britton C."/>
            <person name="Davik J."/>
            <person name="Ashrafi H."/>
            <person name="Aiden E.L."/>
            <person name="Borodovsky M."/>
            <person name="Worthington M."/>
        </authorList>
    </citation>
    <scope>NUCLEOTIDE SEQUENCE [LARGE SCALE GENOMIC DNA]</scope>
    <source>
        <strain evidence="10">PI 553951</strain>
    </source>
</reference>
<dbReference type="PANTHER" id="PTHR33463">
    <property type="entry name" value="NB-ARC DOMAIN-CONTAINING PROTEIN-RELATED"/>
    <property type="match status" value="1"/>
</dbReference>
<dbReference type="Gene3D" id="1.10.10.10">
    <property type="entry name" value="Winged helix-like DNA-binding domain superfamily/Winged helix DNA-binding domain"/>
    <property type="match status" value="1"/>
</dbReference>
<feature type="domain" description="NB-ARC" evidence="7">
    <location>
        <begin position="2"/>
        <end position="44"/>
    </location>
</feature>
<evidence type="ECO:0000259" key="9">
    <source>
        <dbReference type="Pfam" id="PF23598"/>
    </source>
</evidence>
<dbReference type="Proteomes" id="UP001457282">
    <property type="component" value="Unassembled WGS sequence"/>
</dbReference>
<evidence type="ECO:0000256" key="3">
    <source>
        <dbReference type="ARBA" id="ARBA00022737"/>
    </source>
</evidence>
<feature type="domain" description="Disease resistance protein winged helix" evidence="8">
    <location>
        <begin position="130"/>
        <end position="195"/>
    </location>
</feature>
<comment type="caution">
    <text evidence="10">The sequence shown here is derived from an EMBL/GenBank/DDBJ whole genome shotgun (WGS) entry which is preliminary data.</text>
</comment>
<dbReference type="Pfam" id="PF23559">
    <property type="entry name" value="WHD_DRP"/>
    <property type="match status" value="1"/>
</dbReference>
<dbReference type="FunFam" id="1.10.10.10:FF:000322">
    <property type="entry name" value="Probable disease resistance protein At1g63360"/>
    <property type="match status" value="1"/>
</dbReference>
<keyword evidence="6" id="KW-0067">ATP-binding</keyword>
<keyword evidence="3" id="KW-0677">Repeat</keyword>
<evidence type="ECO:0000256" key="1">
    <source>
        <dbReference type="ARBA" id="ARBA00008894"/>
    </source>
</evidence>
<dbReference type="PRINTS" id="PR00364">
    <property type="entry name" value="DISEASERSIST"/>
</dbReference>
<sequence>MIVFTTRSEDVCGDMGAYKKIKVECLAWDEAWNLFKQMVGEETLSIHPNIPQLAEKVAKECGDLPLALRIVGRAMACKKTPQEWNRALEVLKKSASDFSGMGDKVFPLLKFSYDNLRSDKVRSCFLYCALFPEDFPIRKDDLSYCWMGDELLNQHSKVDRAKYEGCDIIGTLIRACLLEDHQSCVKMHDVVRDMALWLASDTQKTDERFLVLTGAESDDQLSFLEKWKYSRRVSLMKAEFGGISHSPDLLTLFLGQTYLTHLPDDGFNSMINLRVLDLFENSSLSILPKSISKLVTLKHLNLSSTAVEELPVGLIALVRLEYLNLENMIDLKIVPPKLISSFSKLKVLRMLQCGKSDQILFDGENAMIEELQDMKHLDSLEIHSFPNLEQLDFDRAGRAANDPHSTVTYQSCSLSLQNVTISRCDQLKDLTWLIFAPNLMRLDVSSCPGMKKIIDFNRLREVANVVKGVNPFEILTILNLKSLPVLESIYENALPFPYLKKIGIDVCPKLKKLPLNSSSAPGRSNLIINGDQQWWNGLVWEDQLSSDVFLSCFRVQTSAQ</sequence>
<dbReference type="FunFam" id="1.10.8.430:FF:000003">
    <property type="entry name" value="Probable disease resistance protein At5g66910"/>
    <property type="match status" value="1"/>
</dbReference>
<evidence type="ECO:0000313" key="11">
    <source>
        <dbReference type="Proteomes" id="UP001457282"/>
    </source>
</evidence>
<gene>
    <name evidence="10" type="ORF">M0R45_031632</name>
</gene>
<dbReference type="InterPro" id="IPR036388">
    <property type="entry name" value="WH-like_DNA-bd_sf"/>
</dbReference>
<dbReference type="InterPro" id="IPR055414">
    <property type="entry name" value="LRR_R13L4/SHOC2-like"/>
</dbReference>
<protein>
    <recommendedName>
        <fullName evidence="12">NB-ARC domain-containing protein</fullName>
    </recommendedName>
</protein>
<dbReference type="InterPro" id="IPR032675">
    <property type="entry name" value="LRR_dom_sf"/>
</dbReference>
<keyword evidence="2" id="KW-0433">Leucine-rich repeat</keyword>
<evidence type="ECO:0000313" key="10">
    <source>
        <dbReference type="EMBL" id="KAK9923201.1"/>
    </source>
</evidence>
<dbReference type="InterPro" id="IPR050905">
    <property type="entry name" value="Plant_NBS-LRR"/>
</dbReference>
<evidence type="ECO:0000256" key="4">
    <source>
        <dbReference type="ARBA" id="ARBA00022741"/>
    </source>
</evidence>
<comment type="similarity">
    <text evidence="1">Belongs to the disease resistance NB-LRR family.</text>
</comment>
<dbReference type="AlphaFoldDB" id="A0AAW1WH11"/>
<keyword evidence="4" id="KW-0547">Nucleotide-binding</keyword>
<dbReference type="GO" id="GO:0006952">
    <property type="term" value="P:defense response"/>
    <property type="evidence" value="ECO:0007669"/>
    <property type="project" value="UniProtKB-KW"/>
</dbReference>
<keyword evidence="5" id="KW-0611">Plant defense</keyword>
<dbReference type="InterPro" id="IPR058922">
    <property type="entry name" value="WHD_DRP"/>
</dbReference>
<dbReference type="PANTHER" id="PTHR33463:SF220">
    <property type="entry name" value="NB-ARC DOMAIN-CONTAINING PROTEIN"/>
    <property type="match status" value="1"/>
</dbReference>
<dbReference type="InterPro" id="IPR027417">
    <property type="entry name" value="P-loop_NTPase"/>
</dbReference>
<proteinExistence type="inferred from homology"/>
<dbReference type="Pfam" id="PF23598">
    <property type="entry name" value="LRR_14"/>
    <property type="match status" value="1"/>
</dbReference>
<evidence type="ECO:0000259" key="7">
    <source>
        <dbReference type="Pfam" id="PF00931"/>
    </source>
</evidence>
<dbReference type="GO" id="GO:0043531">
    <property type="term" value="F:ADP binding"/>
    <property type="evidence" value="ECO:0007669"/>
    <property type="project" value="InterPro"/>
</dbReference>
<evidence type="ECO:0000259" key="8">
    <source>
        <dbReference type="Pfam" id="PF23559"/>
    </source>
</evidence>
<name>A0AAW1WH11_RUBAR</name>
<evidence type="ECO:0000256" key="5">
    <source>
        <dbReference type="ARBA" id="ARBA00022821"/>
    </source>
</evidence>
<keyword evidence="11" id="KW-1185">Reference proteome</keyword>
<evidence type="ECO:0008006" key="12">
    <source>
        <dbReference type="Google" id="ProtNLM"/>
    </source>
</evidence>